<comment type="caution">
    <text evidence="6">The sequence shown here is derived from an EMBL/GenBank/DDBJ whole genome shotgun (WGS) entry which is preliminary data.</text>
</comment>
<dbReference type="Proteomes" id="UP000245956">
    <property type="component" value="Unassembled WGS sequence"/>
</dbReference>
<evidence type="ECO:0000256" key="4">
    <source>
        <dbReference type="SAM" id="MobiDB-lite"/>
    </source>
</evidence>
<evidence type="ECO:0000256" key="1">
    <source>
        <dbReference type="ARBA" id="ARBA00003401"/>
    </source>
</evidence>
<dbReference type="EMBL" id="JAWRVI010000002">
    <property type="protein sequence ID" value="KAK4095128.1"/>
    <property type="molecule type" value="Genomic_DNA"/>
</dbReference>
<name>A0A2U3EHG7_PURLI</name>
<reference evidence="5 8" key="4">
    <citation type="journal article" date="2024" name="Microbiol. Resour. Announc.">
        <title>Genome annotations for the ascomycete fungi Trichoderma harzianum, Trichoderma aggressivum, and Purpureocillium lilacinum.</title>
        <authorList>
            <person name="Beijen E.P.W."/>
            <person name="Ohm R.A."/>
        </authorList>
    </citation>
    <scope>NUCLEOTIDE SEQUENCE [LARGE SCALE GENOMIC DNA]</scope>
    <source>
        <strain evidence="5 8">CBS 150709</strain>
    </source>
</reference>
<feature type="region of interest" description="Disordered" evidence="4">
    <location>
        <begin position="1"/>
        <end position="69"/>
    </location>
</feature>
<feature type="region of interest" description="Disordered" evidence="4">
    <location>
        <begin position="91"/>
        <end position="180"/>
    </location>
</feature>
<evidence type="ECO:0000256" key="2">
    <source>
        <dbReference type="ARBA" id="ARBA00005605"/>
    </source>
</evidence>
<sequence>MGDRTQRRDNTPTTSQTTTQNSTDSETRTESPRVLRLRGGHTSSGRSVQWAEDVVDNEGLGRKSSKGACRIRLLLLRDGDVPAGVCCIYHKPKAVDESSDESSSDDSSSSSDSDSDSGADDKKRSGDAKKTPACGHSHGHGRSRRRKGQGDKQKRPPSPNAYEKVPKHKPKEEQAPASKA</sequence>
<feature type="compositionally biased region" description="Basic and acidic residues" evidence="4">
    <location>
        <begin position="1"/>
        <end position="10"/>
    </location>
</feature>
<reference evidence="6" key="1">
    <citation type="submission" date="2015-05" db="EMBL/GenBank/DDBJ databases">
        <authorList>
            <person name="Wang D.B."/>
            <person name="Wang M."/>
        </authorList>
    </citation>
    <scope>NUCLEOTIDE SEQUENCE</scope>
    <source>
        <strain evidence="6">36-1</strain>
    </source>
</reference>
<dbReference type="EMBL" id="LCWV01000004">
    <property type="protein sequence ID" value="PWI73959.1"/>
    <property type="molecule type" value="Genomic_DNA"/>
</dbReference>
<comment type="similarity">
    <text evidence="2 3">Belongs to the YPI1 family.</text>
</comment>
<evidence type="ECO:0000313" key="7">
    <source>
        <dbReference type="Proteomes" id="UP000245956"/>
    </source>
</evidence>
<dbReference type="Pfam" id="PF07491">
    <property type="entry name" value="PPI_Ypi1"/>
    <property type="match status" value="1"/>
</dbReference>
<protein>
    <recommendedName>
        <fullName evidence="3">Type 1 phosphatases regulator</fullName>
    </recommendedName>
</protein>
<reference evidence="6 7" key="2">
    <citation type="journal article" date="2016" name="Front. Microbiol.">
        <title>Genome and transcriptome sequences reveal the specific parasitism of the nematophagous Purpureocillium lilacinum 36-1.</title>
        <authorList>
            <person name="Xie J."/>
            <person name="Li S."/>
            <person name="Mo C."/>
            <person name="Xiao X."/>
            <person name="Peng D."/>
            <person name="Wang G."/>
            <person name="Xiao Y."/>
        </authorList>
    </citation>
    <scope>NUCLEOTIDE SEQUENCE [LARGE SCALE GENOMIC DNA]</scope>
    <source>
        <strain evidence="6 7">36-1</strain>
    </source>
</reference>
<proteinExistence type="inferred from homology"/>
<evidence type="ECO:0000313" key="8">
    <source>
        <dbReference type="Proteomes" id="UP001287286"/>
    </source>
</evidence>
<dbReference type="GO" id="GO:0008157">
    <property type="term" value="F:protein phosphatase 1 binding"/>
    <property type="evidence" value="ECO:0007669"/>
    <property type="project" value="TreeGrafter"/>
</dbReference>
<feature type="compositionally biased region" description="Basic residues" evidence="4">
    <location>
        <begin position="137"/>
        <end position="147"/>
    </location>
</feature>
<reference evidence="5" key="3">
    <citation type="submission" date="2023-11" db="EMBL/GenBank/DDBJ databases">
        <authorList>
            <person name="Beijen E."/>
            <person name="Ohm R.A."/>
        </authorList>
    </citation>
    <scope>NUCLEOTIDE SEQUENCE</scope>
    <source>
        <strain evidence="5">CBS 150709</strain>
    </source>
</reference>
<evidence type="ECO:0000313" key="6">
    <source>
        <dbReference type="EMBL" id="PWI73959.1"/>
    </source>
</evidence>
<dbReference type="GO" id="GO:0005634">
    <property type="term" value="C:nucleus"/>
    <property type="evidence" value="ECO:0007669"/>
    <property type="project" value="UniProtKB-SubCell"/>
</dbReference>
<gene>
    <name evidence="6" type="ORF">PCL_09235</name>
    <name evidence="5" type="ORF">Purlil1_824</name>
</gene>
<keyword evidence="3" id="KW-0539">Nucleus</keyword>
<evidence type="ECO:0000256" key="3">
    <source>
        <dbReference type="RuleBase" id="RU367162"/>
    </source>
</evidence>
<keyword evidence="8" id="KW-1185">Reference proteome</keyword>
<feature type="compositionally biased region" description="Low complexity" evidence="4">
    <location>
        <begin position="11"/>
        <end position="24"/>
    </location>
</feature>
<comment type="function">
    <text evidence="1 3">Regulator of type 1 phosphatases which maintains protein phosphatase activity under strict control.</text>
</comment>
<dbReference type="InterPro" id="IPR011107">
    <property type="entry name" value="PPI_Ypi1"/>
</dbReference>
<dbReference type="PANTHER" id="PTHR20835">
    <property type="entry name" value="E3 UBIQUITIN-PROTEIN LIGASE PPP1R11-RELATED"/>
    <property type="match status" value="1"/>
</dbReference>
<organism evidence="6 7">
    <name type="scientific">Purpureocillium lilacinum</name>
    <name type="common">Paecilomyces lilacinus</name>
    <dbReference type="NCBI Taxonomy" id="33203"/>
    <lineage>
        <taxon>Eukaryota</taxon>
        <taxon>Fungi</taxon>
        <taxon>Dikarya</taxon>
        <taxon>Ascomycota</taxon>
        <taxon>Pezizomycotina</taxon>
        <taxon>Sordariomycetes</taxon>
        <taxon>Hypocreomycetidae</taxon>
        <taxon>Hypocreales</taxon>
        <taxon>Ophiocordycipitaceae</taxon>
        <taxon>Purpureocillium</taxon>
    </lineage>
</organism>
<dbReference type="AlphaFoldDB" id="A0A2U3EHG7"/>
<dbReference type="PANTHER" id="PTHR20835:SF0">
    <property type="entry name" value="E3 UBIQUITIN-PROTEIN LIGASE PPP1R11"/>
    <property type="match status" value="1"/>
</dbReference>
<comment type="subcellular location">
    <subcellularLocation>
        <location evidence="3">Nucleus</location>
    </subcellularLocation>
</comment>
<accession>A0A2U3EHG7</accession>
<dbReference type="Proteomes" id="UP001287286">
    <property type="component" value="Unassembled WGS sequence"/>
</dbReference>
<evidence type="ECO:0000313" key="5">
    <source>
        <dbReference type="EMBL" id="KAK4095128.1"/>
    </source>
</evidence>
<feature type="compositionally biased region" description="Basic and acidic residues" evidence="4">
    <location>
        <begin position="119"/>
        <end position="130"/>
    </location>
</feature>
<dbReference type="GO" id="GO:0004865">
    <property type="term" value="F:protein serine/threonine phosphatase inhibitor activity"/>
    <property type="evidence" value="ECO:0007669"/>
    <property type="project" value="UniProtKB-UniRule"/>
</dbReference>